<evidence type="ECO:0000313" key="1">
    <source>
        <dbReference type="EMBL" id="GEU92144.1"/>
    </source>
</evidence>
<name>A0A6L2P5K5_TANCI</name>
<gene>
    <name evidence="1" type="ORF">Tci_064122</name>
</gene>
<accession>A0A6L2P5K5</accession>
<reference evidence="1" key="1">
    <citation type="journal article" date="2019" name="Sci. Rep.">
        <title>Draft genome of Tanacetum cinerariifolium, the natural source of mosquito coil.</title>
        <authorList>
            <person name="Yamashiro T."/>
            <person name="Shiraishi A."/>
            <person name="Satake H."/>
            <person name="Nakayama K."/>
        </authorList>
    </citation>
    <scope>NUCLEOTIDE SEQUENCE</scope>
</reference>
<comment type="caution">
    <text evidence="1">The sequence shown here is derived from an EMBL/GenBank/DDBJ whole genome shotgun (WGS) entry which is preliminary data.</text>
</comment>
<proteinExistence type="predicted"/>
<protein>
    <submittedName>
        <fullName evidence="1">Uncharacterized protein</fullName>
    </submittedName>
</protein>
<sequence length="178" mass="19447">MLTLSAAGRNSSTKKVTLDDLFLLNRDGGARVDVPWHVDKFFTKKEKGYKKKSPIVGAHLIGRIARSYGLMTTGSLRSLNLGQETSLLNVAKLVDLGICRYNGLGYGELVNDIPDNDEDEGVADAADDDERGVSCRPNMSFTSRLRAIDERLGEMETDISKLGGDIDDLTYVLSGMSE</sequence>
<organism evidence="1">
    <name type="scientific">Tanacetum cinerariifolium</name>
    <name type="common">Dalmatian daisy</name>
    <name type="synonym">Chrysanthemum cinerariifolium</name>
    <dbReference type="NCBI Taxonomy" id="118510"/>
    <lineage>
        <taxon>Eukaryota</taxon>
        <taxon>Viridiplantae</taxon>
        <taxon>Streptophyta</taxon>
        <taxon>Embryophyta</taxon>
        <taxon>Tracheophyta</taxon>
        <taxon>Spermatophyta</taxon>
        <taxon>Magnoliopsida</taxon>
        <taxon>eudicotyledons</taxon>
        <taxon>Gunneridae</taxon>
        <taxon>Pentapetalae</taxon>
        <taxon>asterids</taxon>
        <taxon>campanulids</taxon>
        <taxon>Asterales</taxon>
        <taxon>Asteraceae</taxon>
        <taxon>Asteroideae</taxon>
        <taxon>Anthemideae</taxon>
        <taxon>Anthemidinae</taxon>
        <taxon>Tanacetum</taxon>
    </lineage>
</organism>
<dbReference type="AlphaFoldDB" id="A0A6L2P5K5"/>
<dbReference type="EMBL" id="BKCJ010010560">
    <property type="protein sequence ID" value="GEU92144.1"/>
    <property type="molecule type" value="Genomic_DNA"/>
</dbReference>